<evidence type="ECO:0000313" key="2">
    <source>
        <dbReference type="EMBL" id="KAK7261961.1"/>
    </source>
</evidence>
<feature type="compositionally biased region" description="Polar residues" evidence="1">
    <location>
        <begin position="40"/>
        <end position="49"/>
    </location>
</feature>
<accession>A0AAN9ET08</accession>
<evidence type="ECO:0000256" key="1">
    <source>
        <dbReference type="SAM" id="MobiDB-lite"/>
    </source>
</evidence>
<gene>
    <name evidence="2" type="ORF">RIF29_28287</name>
</gene>
<comment type="caution">
    <text evidence="2">The sequence shown here is derived from an EMBL/GenBank/DDBJ whole genome shotgun (WGS) entry which is preliminary data.</text>
</comment>
<keyword evidence="3" id="KW-1185">Reference proteome</keyword>
<organism evidence="2 3">
    <name type="scientific">Crotalaria pallida</name>
    <name type="common">Smooth rattlebox</name>
    <name type="synonym">Crotalaria striata</name>
    <dbReference type="NCBI Taxonomy" id="3830"/>
    <lineage>
        <taxon>Eukaryota</taxon>
        <taxon>Viridiplantae</taxon>
        <taxon>Streptophyta</taxon>
        <taxon>Embryophyta</taxon>
        <taxon>Tracheophyta</taxon>
        <taxon>Spermatophyta</taxon>
        <taxon>Magnoliopsida</taxon>
        <taxon>eudicotyledons</taxon>
        <taxon>Gunneridae</taxon>
        <taxon>Pentapetalae</taxon>
        <taxon>rosids</taxon>
        <taxon>fabids</taxon>
        <taxon>Fabales</taxon>
        <taxon>Fabaceae</taxon>
        <taxon>Papilionoideae</taxon>
        <taxon>50 kb inversion clade</taxon>
        <taxon>genistoids sensu lato</taxon>
        <taxon>core genistoids</taxon>
        <taxon>Crotalarieae</taxon>
        <taxon>Crotalaria</taxon>
    </lineage>
</organism>
<proteinExistence type="predicted"/>
<dbReference type="PROSITE" id="PS50096">
    <property type="entry name" value="IQ"/>
    <property type="match status" value="1"/>
</dbReference>
<feature type="region of interest" description="Disordered" evidence="1">
    <location>
        <begin position="18"/>
        <end position="55"/>
    </location>
</feature>
<name>A0AAN9ET08_CROPI</name>
<dbReference type="Proteomes" id="UP001372338">
    <property type="component" value="Unassembled WGS sequence"/>
</dbReference>
<reference evidence="2 3" key="1">
    <citation type="submission" date="2024-01" db="EMBL/GenBank/DDBJ databases">
        <title>The genomes of 5 underutilized Papilionoideae crops provide insights into root nodulation and disease resistanc.</title>
        <authorList>
            <person name="Yuan L."/>
        </authorList>
    </citation>
    <scope>NUCLEOTIDE SEQUENCE [LARGE SCALE GENOMIC DNA]</scope>
    <source>
        <strain evidence="2">ZHUSHIDOU_FW_LH</strain>
        <tissue evidence="2">Leaf</tissue>
    </source>
</reference>
<dbReference type="AlphaFoldDB" id="A0AAN9ET08"/>
<dbReference type="EMBL" id="JAYWIO010000005">
    <property type="protein sequence ID" value="KAK7261961.1"/>
    <property type="molecule type" value="Genomic_DNA"/>
</dbReference>
<protein>
    <submittedName>
        <fullName evidence="2">Uncharacterized protein</fullName>
    </submittedName>
</protein>
<sequence>MGASGRWFKSLLTHKMTSTTDEEKGGDSNKSNMKKWKLWRTSSEGSMKNKNGESEKSCESSLYNVAVAAVVRAPPKDFMVIKQEWATIRIQAMFRAFLINY</sequence>
<evidence type="ECO:0000313" key="3">
    <source>
        <dbReference type="Proteomes" id="UP001372338"/>
    </source>
</evidence>